<gene>
    <name evidence="1" type="ORF">FBZ93_12293</name>
</gene>
<name>A0A560KVT1_9BRAD</name>
<comment type="caution">
    <text evidence="1">The sequence shown here is derived from an EMBL/GenBank/DDBJ whole genome shotgun (WGS) entry which is preliminary data.</text>
</comment>
<protein>
    <submittedName>
        <fullName evidence="1">Methyltransferase FkbM-like protein</fullName>
    </submittedName>
</protein>
<dbReference type="OrthoDB" id="6310850at2"/>
<evidence type="ECO:0000313" key="2">
    <source>
        <dbReference type="Proteomes" id="UP000321304"/>
    </source>
</evidence>
<dbReference type="GO" id="GO:0008168">
    <property type="term" value="F:methyltransferase activity"/>
    <property type="evidence" value="ECO:0007669"/>
    <property type="project" value="UniProtKB-KW"/>
</dbReference>
<sequence length="257" mass="29313">MVELEIRRRAIEVLSLLRPVSVIGHEKARRGDSGDGGYVVLDDFRPEQPVYSLGVGQSCSFDLAFAERGHIVYMYDGTVEGPTKCHPNFRFHKRMIDTGEGSLANIITKNGHSDRDDLFMQMDVEHDEYEVIPATPPNVLDQFKQIVIEIHWLPHLVLYDVFEKMLATLKSLRRSHDVIHVHANNYGKTEEIEGVHVIATAEVTLVRRKDYLTVPCLQSFPTRLDTPNNPREPDVKMGRIGIKPADKWCVHYAPLIF</sequence>
<dbReference type="Proteomes" id="UP000321304">
    <property type="component" value="Unassembled WGS sequence"/>
</dbReference>
<dbReference type="EMBL" id="VITY01000022">
    <property type="protein sequence ID" value="TWB87312.1"/>
    <property type="molecule type" value="Genomic_DNA"/>
</dbReference>
<keyword evidence="1" id="KW-0489">Methyltransferase</keyword>
<dbReference type="AlphaFoldDB" id="A0A560KVT1"/>
<keyword evidence="1" id="KW-0808">Transferase</keyword>
<dbReference type="InterPro" id="IPR026913">
    <property type="entry name" value="METTL24"/>
</dbReference>
<evidence type="ECO:0000313" key="1">
    <source>
        <dbReference type="EMBL" id="TWB87312.1"/>
    </source>
</evidence>
<reference evidence="1 2" key="1">
    <citation type="submission" date="2019-06" db="EMBL/GenBank/DDBJ databases">
        <title>Genomic Encyclopedia of Type Strains, Phase IV (KMG-V): Genome sequencing to study the core and pangenomes of soil and plant-associated prokaryotes.</title>
        <authorList>
            <person name="Whitman W."/>
        </authorList>
    </citation>
    <scope>NUCLEOTIDE SEQUENCE [LARGE SCALE GENOMIC DNA]</scope>
    <source>
        <strain evidence="1 2">BR 10355</strain>
    </source>
</reference>
<accession>A0A560KVT1</accession>
<keyword evidence="2" id="KW-1185">Reference proteome</keyword>
<organism evidence="1 2">
    <name type="scientific">Bradyrhizobium macuxiense</name>
    <dbReference type="NCBI Taxonomy" id="1755647"/>
    <lineage>
        <taxon>Bacteria</taxon>
        <taxon>Pseudomonadati</taxon>
        <taxon>Pseudomonadota</taxon>
        <taxon>Alphaproteobacteria</taxon>
        <taxon>Hyphomicrobiales</taxon>
        <taxon>Nitrobacteraceae</taxon>
        <taxon>Bradyrhizobium</taxon>
    </lineage>
</organism>
<dbReference type="GO" id="GO:0032259">
    <property type="term" value="P:methylation"/>
    <property type="evidence" value="ECO:0007669"/>
    <property type="project" value="UniProtKB-KW"/>
</dbReference>
<dbReference type="PANTHER" id="PTHR32026">
    <property type="entry name" value="METHYLTRANSFERASE-LIKE PROTEIN 24"/>
    <property type="match status" value="1"/>
</dbReference>
<dbReference type="RefSeq" id="WP_146992789.1">
    <property type="nucleotide sequence ID" value="NZ_VITY01000022.1"/>
</dbReference>
<proteinExistence type="predicted"/>